<sequence length="228" mass="23362">MNRLDRLLPDGWQGRSREARWRRSRARRVLAAGVAAGAVLVGWNALAPRASATRSITVAIHDLPAGHVLTRADLTTAQWPESVQLPGAITARAAAGQALTAPVGHGEPVTRSRVRAARTWPGASAGQVLVGVPVSNPTVAAVTRPGDHVDVFAGGKTSPIGTDLLVISTTRHAAGATDRSPLVGAGGAESPPALLVACSVQTAARLAQATQLTPGGDKNIFLALHPAP</sequence>
<accession>A0A563E8J1</accession>
<reference evidence="3 4" key="1">
    <citation type="submission" date="2019-05" db="EMBL/GenBank/DDBJ databases">
        <authorList>
            <person name="Lee S.D."/>
        </authorList>
    </citation>
    <scope>NUCLEOTIDE SEQUENCE [LARGE SCALE GENOMIC DNA]</scope>
    <source>
        <strain evidence="3 4">C5-26</strain>
    </source>
</reference>
<dbReference type="AlphaFoldDB" id="A0A563E8J1"/>
<keyword evidence="1" id="KW-0472">Membrane</keyword>
<evidence type="ECO:0000256" key="1">
    <source>
        <dbReference type="SAM" id="Phobius"/>
    </source>
</evidence>
<dbReference type="CDD" id="cd11614">
    <property type="entry name" value="SAF_CpaB_FlgA_like"/>
    <property type="match status" value="1"/>
</dbReference>
<dbReference type="OrthoDB" id="3266392at2"/>
<comment type="caution">
    <text evidence="3">The sequence shown here is derived from an EMBL/GenBank/DDBJ whole genome shotgun (WGS) entry which is preliminary data.</text>
</comment>
<evidence type="ECO:0000259" key="2">
    <source>
        <dbReference type="SMART" id="SM00858"/>
    </source>
</evidence>
<evidence type="ECO:0000313" key="4">
    <source>
        <dbReference type="Proteomes" id="UP000320244"/>
    </source>
</evidence>
<gene>
    <name evidence="3" type="ORF">FGL98_02255</name>
</gene>
<keyword evidence="1" id="KW-1133">Transmembrane helix</keyword>
<dbReference type="Pfam" id="PF08666">
    <property type="entry name" value="SAF"/>
    <property type="match status" value="1"/>
</dbReference>
<name>A0A563E8J1_9MICO</name>
<evidence type="ECO:0000313" key="3">
    <source>
        <dbReference type="EMBL" id="TWP38629.1"/>
    </source>
</evidence>
<dbReference type="SMART" id="SM00858">
    <property type="entry name" value="SAF"/>
    <property type="match status" value="1"/>
</dbReference>
<reference evidence="3 4" key="2">
    <citation type="submission" date="2019-08" db="EMBL/GenBank/DDBJ databases">
        <title>Jejuicoccus antrihumi gen. nov., sp. nov., a new member of the family Dermacoccaceae isolated from a cave.</title>
        <authorList>
            <person name="Schumann P."/>
            <person name="Kim I.S."/>
        </authorList>
    </citation>
    <scope>NUCLEOTIDE SEQUENCE [LARGE SCALE GENOMIC DNA]</scope>
    <source>
        <strain evidence="3 4">C5-26</strain>
    </source>
</reference>
<organism evidence="3 4">
    <name type="scientific">Leekyejoonella antrihumi</name>
    <dbReference type="NCBI Taxonomy" id="1660198"/>
    <lineage>
        <taxon>Bacteria</taxon>
        <taxon>Bacillati</taxon>
        <taxon>Actinomycetota</taxon>
        <taxon>Actinomycetes</taxon>
        <taxon>Micrococcales</taxon>
        <taxon>Dermacoccaceae</taxon>
        <taxon>Leekyejoonella</taxon>
    </lineage>
</organism>
<dbReference type="RefSeq" id="WP_146315032.1">
    <property type="nucleotide sequence ID" value="NZ_VCQV01000002.1"/>
</dbReference>
<dbReference type="InterPro" id="IPR013974">
    <property type="entry name" value="SAF"/>
</dbReference>
<dbReference type="Proteomes" id="UP000320244">
    <property type="component" value="Unassembled WGS sequence"/>
</dbReference>
<feature type="transmembrane region" description="Helical" evidence="1">
    <location>
        <begin position="29"/>
        <end position="46"/>
    </location>
</feature>
<dbReference type="EMBL" id="VCQV01000002">
    <property type="protein sequence ID" value="TWP38629.1"/>
    <property type="molecule type" value="Genomic_DNA"/>
</dbReference>
<keyword evidence="1" id="KW-0812">Transmembrane</keyword>
<feature type="domain" description="SAF" evidence="2">
    <location>
        <begin position="54"/>
        <end position="115"/>
    </location>
</feature>
<protein>
    <recommendedName>
        <fullName evidence="2">SAF domain-containing protein</fullName>
    </recommendedName>
</protein>
<proteinExistence type="predicted"/>
<keyword evidence="4" id="KW-1185">Reference proteome</keyword>